<comment type="caution">
    <text evidence="12">The sequence shown here is derived from an EMBL/GenBank/DDBJ whole genome shotgun (WGS) entry which is preliminary data.</text>
</comment>
<feature type="domain" description="UDP-glucose/GDP-mannose dehydrogenase C-terminal" evidence="11">
    <location>
        <begin position="332"/>
        <end position="414"/>
    </location>
</feature>
<evidence type="ECO:0000256" key="10">
    <source>
        <dbReference type="PIRSR" id="PIRSR500134-3"/>
    </source>
</evidence>
<dbReference type="SUPFAM" id="SSF51735">
    <property type="entry name" value="NAD(P)-binding Rossmann-fold domains"/>
    <property type="match status" value="1"/>
</dbReference>
<dbReference type="InterPro" id="IPR017476">
    <property type="entry name" value="UDP-Glc/GDP-Man"/>
</dbReference>
<feature type="binding site" evidence="9">
    <location>
        <position position="223"/>
    </location>
    <ligand>
        <name>substrate</name>
    </ligand>
</feature>
<feature type="binding site" evidence="10">
    <location>
        <position position="346"/>
    </location>
    <ligand>
        <name>NAD(+)</name>
        <dbReference type="ChEBI" id="CHEBI:57540"/>
    </ligand>
</feature>
<dbReference type="EMBL" id="JACDQQ010001815">
    <property type="protein sequence ID" value="MBA0087071.1"/>
    <property type="molecule type" value="Genomic_DNA"/>
</dbReference>
<keyword evidence="13" id="KW-1185">Reference proteome</keyword>
<dbReference type="GO" id="GO:0006065">
    <property type="term" value="P:UDP-glucuronate biosynthetic process"/>
    <property type="evidence" value="ECO:0007669"/>
    <property type="project" value="UniProtKB-UniPathway"/>
</dbReference>
<comment type="pathway">
    <text evidence="1">Nucleotide-sugar biosynthesis; UDP-alpha-D-glucuronate biosynthesis; UDP-alpha-D-glucuronate from UDP-alpha-D-glucose: step 1/1.</text>
</comment>
<dbReference type="GO" id="GO:0000271">
    <property type="term" value="P:polysaccharide biosynthetic process"/>
    <property type="evidence" value="ECO:0007669"/>
    <property type="project" value="InterPro"/>
</dbReference>
<keyword evidence="6 10" id="KW-0520">NAD</keyword>
<feature type="binding site" evidence="10">
    <location>
        <position position="156"/>
    </location>
    <ligand>
        <name>NAD(+)</name>
        <dbReference type="ChEBI" id="CHEBI:57540"/>
    </ligand>
</feature>
<dbReference type="SMART" id="SM00984">
    <property type="entry name" value="UDPG_MGDP_dh_C"/>
    <property type="match status" value="1"/>
</dbReference>
<feature type="active site" description="Nucleophile" evidence="8">
    <location>
        <position position="279"/>
    </location>
</feature>
<dbReference type="PANTHER" id="PTHR43750:SF3">
    <property type="entry name" value="UDP-GLUCOSE 6-DEHYDROGENASE TUAD"/>
    <property type="match status" value="1"/>
</dbReference>
<evidence type="ECO:0000256" key="6">
    <source>
        <dbReference type="ARBA" id="ARBA00023027"/>
    </source>
</evidence>
<evidence type="ECO:0000313" key="13">
    <source>
        <dbReference type="Proteomes" id="UP000567293"/>
    </source>
</evidence>
<feature type="binding site" evidence="10">
    <location>
        <position position="30"/>
    </location>
    <ligand>
        <name>NAD(+)</name>
        <dbReference type="ChEBI" id="CHEBI:57540"/>
    </ligand>
</feature>
<evidence type="ECO:0000256" key="3">
    <source>
        <dbReference type="ARBA" id="ARBA00012954"/>
    </source>
</evidence>
<evidence type="ECO:0000256" key="4">
    <source>
        <dbReference type="ARBA" id="ARBA00015132"/>
    </source>
</evidence>
<evidence type="ECO:0000256" key="7">
    <source>
        <dbReference type="ARBA" id="ARBA00047473"/>
    </source>
</evidence>
<dbReference type="InterPro" id="IPR001732">
    <property type="entry name" value="UDP-Glc/GDP-Man_DH_N"/>
</dbReference>
<dbReference type="PANTHER" id="PTHR43750">
    <property type="entry name" value="UDP-GLUCOSE 6-DEHYDROGENASE TUAD"/>
    <property type="match status" value="1"/>
</dbReference>
<feature type="binding site" evidence="9">
    <location>
        <begin position="268"/>
        <end position="272"/>
    </location>
    <ligand>
        <name>substrate</name>
    </ligand>
</feature>
<protein>
    <recommendedName>
        <fullName evidence="4">UDP-glucose 6-dehydrogenase</fullName>
        <ecNumber evidence="3">1.1.1.22</ecNumber>
    </recommendedName>
</protein>
<evidence type="ECO:0000256" key="2">
    <source>
        <dbReference type="ARBA" id="ARBA00006601"/>
    </source>
</evidence>
<dbReference type="Proteomes" id="UP000567293">
    <property type="component" value="Unassembled WGS sequence"/>
</dbReference>
<evidence type="ECO:0000256" key="8">
    <source>
        <dbReference type="PIRSR" id="PIRSR500134-1"/>
    </source>
</evidence>
<evidence type="ECO:0000256" key="5">
    <source>
        <dbReference type="ARBA" id="ARBA00023002"/>
    </source>
</evidence>
<dbReference type="InterPro" id="IPR036291">
    <property type="entry name" value="NAD(P)-bd_dom_sf"/>
</dbReference>
<feature type="non-terminal residue" evidence="12">
    <location>
        <position position="414"/>
    </location>
</feature>
<feature type="binding site" evidence="10">
    <location>
        <position position="121"/>
    </location>
    <ligand>
        <name>NAD(+)</name>
        <dbReference type="ChEBI" id="CHEBI:57540"/>
    </ligand>
</feature>
<dbReference type="Pfam" id="PF03720">
    <property type="entry name" value="UDPG_MGDP_dh_C"/>
    <property type="match status" value="1"/>
</dbReference>
<accession>A0A7V8NTB2</accession>
<dbReference type="GO" id="GO:0003979">
    <property type="term" value="F:UDP-glucose 6-dehydrogenase activity"/>
    <property type="evidence" value="ECO:0007669"/>
    <property type="project" value="UniProtKB-EC"/>
</dbReference>
<dbReference type="PIRSF" id="PIRSF500134">
    <property type="entry name" value="UDPglc_DH_bac"/>
    <property type="match status" value="1"/>
</dbReference>
<evidence type="ECO:0000259" key="11">
    <source>
        <dbReference type="SMART" id="SM00984"/>
    </source>
</evidence>
<feature type="binding site" evidence="9">
    <location>
        <position position="339"/>
    </location>
    <ligand>
        <name>substrate</name>
    </ligand>
</feature>
<dbReference type="AlphaFoldDB" id="A0A7V8NTB2"/>
<dbReference type="GO" id="GO:0051287">
    <property type="term" value="F:NAD binding"/>
    <property type="evidence" value="ECO:0007669"/>
    <property type="project" value="InterPro"/>
</dbReference>
<dbReference type="PROSITE" id="PS51257">
    <property type="entry name" value="PROKAR_LIPOPROTEIN"/>
    <property type="match status" value="1"/>
</dbReference>
<dbReference type="InterPro" id="IPR014027">
    <property type="entry name" value="UDP-Glc/GDP-Man_DH_C"/>
</dbReference>
<dbReference type="SUPFAM" id="SSF52413">
    <property type="entry name" value="UDP-glucose/GDP-mannose dehydrogenase C-terminal domain"/>
    <property type="match status" value="1"/>
</dbReference>
<evidence type="ECO:0000256" key="1">
    <source>
        <dbReference type="ARBA" id="ARBA00004701"/>
    </source>
</evidence>
<dbReference type="NCBIfam" id="TIGR03026">
    <property type="entry name" value="NDP-sugDHase"/>
    <property type="match status" value="1"/>
</dbReference>
<sequence>MRLSVIGCGYVGLVTGACLAEAGHEVVCTDIDRDRIAKLQAGGVPIYEQHLEQILTSARKAGRISYTADAGEAIRGGEAIFICVGTPPKESGEADLSAIDNVARQIAAEARTPKLVIEKSTVPARTGLELSRALSAYSRNSNIKFRVASNPEFLREGTAVGDFLHPDRIVVGVEDSSSAAELREVYRPILEKSFHCPVHNGTCPPSQKAEFLVTTISSAELIKHASNSFLALKISYSNVIADLCEKIGANVEEVTRAMGLDPRIGGQFLKAGLGYGGFCFPKDVQAFIYLAARVGVDFAILKAAEHVNKQRIERFFEKIHQGLWVVKGKRLAVLGLAFKPNTDDIRFAPALEVVKGLIAEGAVVHATDPEAMSRTKALFPELHYHQDPYDALRDADAALICTEWDSFRKLDWER</sequence>
<organism evidence="12 13">
    <name type="scientific">Candidatus Acidiferrum panamense</name>
    <dbReference type="NCBI Taxonomy" id="2741543"/>
    <lineage>
        <taxon>Bacteria</taxon>
        <taxon>Pseudomonadati</taxon>
        <taxon>Acidobacteriota</taxon>
        <taxon>Terriglobia</taxon>
        <taxon>Candidatus Acidiferrales</taxon>
        <taxon>Candidatus Acidiferrum</taxon>
    </lineage>
</organism>
<evidence type="ECO:0000313" key="12">
    <source>
        <dbReference type="EMBL" id="MBA0087071.1"/>
    </source>
</evidence>
<proteinExistence type="inferred from homology"/>
<feature type="binding site" evidence="10">
    <location>
        <position position="35"/>
    </location>
    <ligand>
        <name>NAD(+)</name>
        <dbReference type="ChEBI" id="CHEBI:57540"/>
    </ligand>
</feature>
<dbReference type="Pfam" id="PF00984">
    <property type="entry name" value="UDPG_MGDP_dh"/>
    <property type="match status" value="1"/>
</dbReference>
<dbReference type="UniPathway" id="UPA00038">
    <property type="reaction ID" value="UER00491"/>
</dbReference>
<dbReference type="PIRSF" id="PIRSF000124">
    <property type="entry name" value="UDPglc_GDPman_dh"/>
    <property type="match status" value="1"/>
</dbReference>
<dbReference type="Gene3D" id="1.20.5.100">
    <property type="entry name" value="Cytochrome c1, transmembrane anchor, C-terminal"/>
    <property type="match status" value="1"/>
</dbReference>
<dbReference type="SUPFAM" id="SSF48179">
    <property type="entry name" value="6-phosphogluconate dehydrogenase C-terminal domain-like"/>
    <property type="match status" value="1"/>
</dbReference>
<dbReference type="InterPro" id="IPR028357">
    <property type="entry name" value="UDPglc_DH_bac"/>
</dbReference>
<feature type="binding site" evidence="10">
    <location>
        <position position="86"/>
    </location>
    <ligand>
        <name>NAD(+)</name>
        <dbReference type="ChEBI" id="CHEBI:57540"/>
    </ligand>
</feature>
<keyword evidence="5" id="KW-0560">Oxidoreductase</keyword>
<feature type="binding site" evidence="9">
    <location>
        <begin position="153"/>
        <end position="156"/>
    </location>
    <ligand>
        <name>substrate</name>
    </ligand>
</feature>
<dbReference type="InterPro" id="IPR036220">
    <property type="entry name" value="UDP-Glc/GDP-Man_DH_C_sf"/>
</dbReference>
<feature type="binding site" evidence="9">
    <location>
        <position position="276"/>
    </location>
    <ligand>
        <name>substrate</name>
    </ligand>
</feature>
<comment type="similarity">
    <text evidence="2">Belongs to the UDP-glucose/GDP-mannose dehydrogenase family.</text>
</comment>
<gene>
    <name evidence="12" type="ORF">HRJ53_18970</name>
</gene>
<dbReference type="InterPro" id="IPR014026">
    <property type="entry name" value="UDP-Glc/GDP-Man_DH_dimer"/>
</dbReference>
<dbReference type="Pfam" id="PF03721">
    <property type="entry name" value="UDPG_MGDP_dh_N"/>
    <property type="match status" value="1"/>
</dbReference>
<name>A0A7V8NTB2_9BACT</name>
<evidence type="ECO:0000256" key="9">
    <source>
        <dbReference type="PIRSR" id="PIRSR500134-2"/>
    </source>
</evidence>
<feature type="binding site" evidence="10">
    <location>
        <position position="282"/>
    </location>
    <ligand>
        <name>NAD(+)</name>
        <dbReference type="ChEBI" id="CHEBI:57540"/>
    </ligand>
</feature>
<comment type="catalytic activity">
    <reaction evidence="7">
        <text>UDP-alpha-D-glucose + 2 NAD(+) + H2O = UDP-alpha-D-glucuronate + 2 NADH + 3 H(+)</text>
        <dbReference type="Rhea" id="RHEA:23596"/>
        <dbReference type="ChEBI" id="CHEBI:15377"/>
        <dbReference type="ChEBI" id="CHEBI:15378"/>
        <dbReference type="ChEBI" id="CHEBI:57540"/>
        <dbReference type="ChEBI" id="CHEBI:57945"/>
        <dbReference type="ChEBI" id="CHEBI:58052"/>
        <dbReference type="ChEBI" id="CHEBI:58885"/>
        <dbReference type="EC" id="1.1.1.22"/>
    </reaction>
</comment>
<reference evidence="12" key="1">
    <citation type="submission" date="2020-06" db="EMBL/GenBank/DDBJ databases">
        <title>Legume-microbial interactions unlock mineral nutrients during tropical forest succession.</title>
        <authorList>
            <person name="Epihov D.Z."/>
        </authorList>
    </citation>
    <scope>NUCLEOTIDE SEQUENCE [LARGE SCALE GENOMIC DNA]</scope>
    <source>
        <strain evidence="12">Pan2503</strain>
    </source>
</reference>
<dbReference type="EC" id="1.1.1.22" evidence="3"/>
<dbReference type="Gene3D" id="3.40.50.720">
    <property type="entry name" value="NAD(P)-binding Rossmann-like Domain"/>
    <property type="match status" value="2"/>
</dbReference>
<dbReference type="InterPro" id="IPR008927">
    <property type="entry name" value="6-PGluconate_DH-like_C_sf"/>
</dbReference>